<evidence type="ECO:0000256" key="1">
    <source>
        <dbReference type="SAM" id="MobiDB-lite"/>
    </source>
</evidence>
<dbReference type="EMBL" id="BGZK01000009">
    <property type="protein sequence ID" value="GBP03189.1"/>
    <property type="molecule type" value="Genomic_DNA"/>
</dbReference>
<feature type="compositionally biased region" description="Basic and acidic residues" evidence="1">
    <location>
        <begin position="1"/>
        <end position="11"/>
    </location>
</feature>
<keyword evidence="3" id="KW-1185">Reference proteome</keyword>
<feature type="region of interest" description="Disordered" evidence="1">
    <location>
        <begin position="1"/>
        <end position="28"/>
    </location>
</feature>
<evidence type="ECO:0000313" key="3">
    <source>
        <dbReference type="Proteomes" id="UP000299102"/>
    </source>
</evidence>
<dbReference type="OrthoDB" id="425619at2759"/>
<sequence length="270" mass="29520">MESPKARRASDRSGATISTAIRSLPDPEPTTVLSELEVVSSSESELAFHLPLLDAEVAGEEERLDARLDVWLSASLEDGVVSPPASLGRTYHYAAASAINTWEDQLATLLSTLARSQAESSFITIQLLLAQAPNGVGTISPTSSSAAFVSPFCYATPARSAVVWAVKKFRGFIYDTPRWEATALRKDQLDDPEVSKIINGLENTNDLEVNRWAESGYHMCKRVLYCCTDAATKEPQLIVPENRHKQIMVERHNSAVTGHGGIKKTLHRIS</sequence>
<protein>
    <submittedName>
        <fullName evidence="2">Uncharacterized protein</fullName>
    </submittedName>
</protein>
<proteinExistence type="predicted"/>
<gene>
    <name evidence="2" type="ORF">EVAR_2632_1</name>
</gene>
<organism evidence="2 3">
    <name type="scientific">Eumeta variegata</name>
    <name type="common">Bagworm moth</name>
    <name type="synonym">Eumeta japonica</name>
    <dbReference type="NCBI Taxonomy" id="151549"/>
    <lineage>
        <taxon>Eukaryota</taxon>
        <taxon>Metazoa</taxon>
        <taxon>Ecdysozoa</taxon>
        <taxon>Arthropoda</taxon>
        <taxon>Hexapoda</taxon>
        <taxon>Insecta</taxon>
        <taxon>Pterygota</taxon>
        <taxon>Neoptera</taxon>
        <taxon>Endopterygota</taxon>
        <taxon>Lepidoptera</taxon>
        <taxon>Glossata</taxon>
        <taxon>Ditrysia</taxon>
        <taxon>Tineoidea</taxon>
        <taxon>Psychidae</taxon>
        <taxon>Oiketicinae</taxon>
        <taxon>Eumeta</taxon>
    </lineage>
</organism>
<dbReference type="Proteomes" id="UP000299102">
    <property type="component" value="Unassembled WGS sequence"/>
</dbReference>
<dbReference type="AlphaFoldDB" id="A0A4C1SM04"/>
<comment type="caution">
    <text evidence="2">The sequence shown here is derived from an EMBL/GenBank/DDBJ whole genome shotgun (WGS) entry which is preliminary data.</text>
</comment>
<reference evidence="2 3" key="1">
    <citation type="journal article" date="2019" name="Commun. Biol.">
        <title>The bagworm genome reveals a unique fibroin gene that provides high tensile strength.</title>
        <authorList>
            <person name="Kono N."/>
            <person name="Nakamura H."/>
            <person name="Ohtoshi R."/>
            <person name="Tomita M."/>
            <person name="Numata K."/>
            <person name="Arakawa K."/>
        </authorList>
    </citation>
    <scope>NUCLEOTIDE SEQUENCE [LARGE SCALE GENOMIC DNA]</scope>
</reference>
<dbReference type="Gene3D" id="1.10.340.70">
    <property type="match status" value="1"/>
</dbReference>
<evidence type="ECO:0000313" key="2">
    <source>
        <dbReference type="EMBL" id="GBP03189.1"/>
    </source>
</evidence>
<accession>A0A4C1SM04</accession>
<name>A0A4C1SM04_EUMVA</name>